<evidence type="ECO:0000256" key="1">
    <source>
        <dbReference type="SAM" id="Phobius"/>
    </source>
</evidence>
<keyword evidence="1" id="KW-0812">Transmembrane</keyword>
<reference evidence="2" key="1">
    <citation type="journal article" date="2023" name="Int. J. Syst. Evol. Microbiol.">
        <title>Streptomyces meridianus sp. nov. isolated from brackish water of the Tagus estuary in Alcochete, Portugal.</title>
        <authorList>
            <person name="Santos J.D.N."/>
            <person name="Klimek D."/>
            <person name="Calusinska M."/>
            <person name="Lobo Da Cunha A."/>
            <person name="Catita J."/>
            <person name="Goncalves H."/>
            <person name="Gonzalez I."/>
            <person name="Reyes F."/>
            <person name="Lage O.M."/>
        </authorList>
    </citation>
    <scope>NUCLEOTIDE SEQUENCE</scope>
    <source>
        <strain evidence="2">MTZ3.1</strain>
    </source>
</reference>
<accession>A0ABT0X5Z6</accession>
<evidence type="ECO:0000313" key="3">
    <source>
        <dbReference type="Proteomes" id="UP001167160"/>
    </source>
</evidence>
<dbReference type="RefSeq" id="WP_251413535.1">
    <property type="nucleotide sequence ID" value="NZ_JAMQGM010000023.1"/>
</dbReference>
<evidence type="ECO:0000313" key="2">
    <source>
        <dbReference type="EMBL" id="MCM2577951.1"/>
    </source>
</evidence>
<feature type="transmembrane region" description="Helical" evidence="1">
    <location>
        <begin position="157"/>
        <end position="181"/>
    </location>
</feature>
<gene>
    <name evidence="2" type="ORF">M1E25_11375</name>
</gene>
<keyword evidence="3" id="KW-1185">Reference proteome</keyword>
<sequence>MTASRELIDRIRELAEGSPYVPAETPKGFDLRMDVADARWHTLMYRHRLTKVCTHHVRLDASSRTFKIIDDCRTVSWRTGAGAGGEGPVPVLSARAERIRGRSIEVSKRVEFGWNEAGDPGKVVDYRLDSREGHRLIRKAAQEAGWKERMPAEVKGAIVMAAIGGLGAVAAVVVLFVQWLIGT</sequence>
<proteinExistence type="predicted"/>
<protein>
    <submittedName>
        <fullName evidence="2">Uncharacterized protein</fullName>
    </submittedName>
</protein>
<dbReference type="EMBL" id="JAMQGM010000023">
    <property type="protein sequence ID" value="MCM2577951.1"/>
    <property type="molecule type" value="Genomic_DNA"/>
</dbReference>
<dbReference type="Proteomes" id="UP001167160">
    <property type="component" value="Unassembled WGS sequence"/>
</dbReference>
<keyword evidence="1" id="KW-1133">Transmembrane helix</keyword>
<organism evidence="2 3">
    <name type="scientific">Streptomyces meridianus</name>
    <dbReference type="NCBI Taxonomy" id="2938945"/>
    <lineage>
        <taxon>Bacteria</taxon>
        <taxon>Bacillati</taxon>
        <taxon>Actinomycetota</taxon>
        <taxon>Actinomycetes</taxon>
        <taxon>Kitasatosporales</taxon>
        <taxon>Streptomycetaceae</taxon>
        <taxon>Streptomyces</taxon>
    </lineage>
</organism>
<keyword evidence="1" id="KW-0472">Membrane</keyword>
<comment type="caution">
    <text evidence="2">The sequence shown here is derived from an EMBL/GenBank/DDBJ whole genome shotgun (WGS) entry which is preliminary data.</text>
</comment>
<name>A0ABT0X5Z6_9ACTN</name>